<dbReference type="SUPFAM" id="SSF53822">
    <property type="entry name" value="Periplasmic binding protein-like I"/>
    <property type="match status" value="1"/>
</dbReference>
<dbReference type="InterPro" id="IPR010982">
    <property type="entry name" value="Lambda_DNA-bd_dom_sf"/>
</dbReference>
<keyword evidence="2" id="KW-0238">DNA-binding</keyword>
<dbReference type="SUPFAM" id="SSF47413">
    <property type="entry name" value="lambda repressor-like DNA-binding domains"/>
    <property type="match status" value="1"/>
</dbReference>
<dbReference type="GO" id="GO:0000976">
    <property type="term" value="F:transcription cis-regulatory region binding"/>
    <property type="evidence" value="ECO:0007669"/>
    <property type="project" value="TreeGrafter"/>
</dbReference>
<dbReference type="EMBL" id="BMNB01000020">
    <property type="protein sequence ID" value="GGM51750.1"/>
    <property type="molecule type" value="Genomic_DNA"/>
</dbReference>
<dbReference type="PANTHER" id="PTHR30146">
    <property type="entry name" value="LACI-RELATED TRANSCRIPTIONAL REPRESSOR"/>
    <property type="match status" value="1"/>
</dbReference>
<keyword evidence="6" id="KW-1185">Reference proteome</keyword>
<dbReference type="InterPro" id="IPR000843">
    <property type="entry name" value="HTH_LacI"/>
</dbReference>
<keyword evidence="3" id="KW-0804">Transcription</keyword>
<dbReference type="CDD" id="cd01392">
    <property type="entry name" value="HTH_LacI"/>
    <property type="match status" value="1"/>
</dbReference>
<dbReference type="Pfam" id="PF13377">
    <property type="entry name" value="Peripla_BP_3"/>
    <property type="match status" value="1"/>
</dbReference>
<accession>A0A917U2F8</accession>
<sequence length="346" mass="36924">MTVHRPPTALGSATIATIATIAREVGVSSATVSKVLNGRSDVAAGTRARVEASLERHHYRRRARRAAGEGQIDLVFHEFGSDWALEIIRGVETVATAQRLTVVLTQLSGAHRPAPSWLDTVIARRPLGVLLVMCNLTGQQRQRLRRQAIPVVVVDTDSASAASVPTVGSNNWNGGLLATRHLLELGHRRIAIISGPQGVLCARARAAGFRCAHEEFGVPVDPCLVRSGTFHLDAGYRQGIELLSGPDRPTAIFAGSDLQAMGVLRAARQLGLDVPADLSVVGYDNLPVSAWIGPALTTVNQPLRDMAGTATQMLLDLARGEALPTSRIDLVAELVVRESTAPPRRS</sequence>
<dbReference type="Pfam" id="PF00356">
    <property type="entry name" value="LacI"/>
    <property type="match status" value="1"/>
</dbReference>
<evidence type="ECO:0000256" key="3">
    <source>
        <dbReference type="ARBA" id="ARBA00023163"/>
    </source>
</evidence>
<reference evidence="5" key="1">
    <citation type="journal article" date="2014" name="Int. J. Syst. Evol. Microbiol.">
        <title>Complete genome sequence of Corynebacterium casei LMG S-19264T (=DSM 44701T), isolated from a smear-ripened cheese.</title>
        <authorList>
            <consortium name="US DOE Joint Genome Institute (JGI-PGF)"/>
            <person name="Walter F."/>
            <person name="Albersmeier A."/>
            <person name="Kalinowski J."/>
            <person name="Ruckert C."/>
        </authorList>
    </citation>
    <scope>NUCLEOTIDE SEQUENCE</scope>
    <source>
        <strain evidence="5">CGMCC 4.7312</strain>
    </source>
</reference>
<protein>
    <submittedName>
        <fullName evidence="5">Transcriptional regulator</fullName>
    </submittedName>
</protein>
<dbReference type="RefSeq" id="WP_189046740.1">
    <property type="nucleotide sequence ID" value="NZ_BMNB01000020.1"/>
</dbReference>
<dbReference type="PROSITE" id="PS50932">
    <property type="entry name" value="HTH_LACI_2"/>
    <property type="match status" value="1"/>
</dbReference>
<evidence type="ECO:0000256" key="1">
    <source>
        <dbReference type="ARBA" id="ARBA00023015"/>
    </source>
</evidence>
<dbReference type="PANTHER" id="PTHR30146:SF153">
    <property type="entry name" value="LACTOSE OPERON REPRESSOR"/>
    <property type="match status" value="1"/>
</dbReference>
<evidence type="ECO:0000259" key="4">
    <source>
        <dbReference type="PROSITE" id="PS50932"/>
    </source>
</evidence>
<dbReference type="GO" id="GO:0003700">
    <property type="term" value="F:DNA-binding transcription factor activity"/>
    <property type="evidence" value="ECO:0007669"/>
    <property type="project" value="TreeGrafter"/>
</dbReference>
<keyword evidence="1" id="KW-0805">Transcription regulation</keyword>
<organism evidence="5 6">
    <name type="scientific">Micromonospora sonchi</name>
    <dbReference type="NCBI Taxonomy" id="1763543"/>
    <lineage>
        <taxon>Bacteria</taxon>
        <taxon>Bacillati</taxon>
        <taxon>Actinomycetota</taxon>
        <taxon>Actinomycetes</taxon>
        <taxon>Micromonosporales</taxon>
        <taxon>Micromonosporaceae</taxon>
        <taxon>Micromonospora</taxon>
    </lineage>
</organism>
<dbReference type="Gene3D" id="1.10.260.40">
    <property type="entry name" value="lambda repressor-like DNA-binding domains"/>
    <property type="match status" value="1"/>
</dbReference>
<proteinExistence type="predicted"/>
<evidence type="ECO:0000256" key="2">
    <source>
        <dbReference type="ARBA" id="ARBA00023125"/>
    </source>
</evidence>
<comment type="caution">
    <text evidence="5">The sequence shown here is derived from an EMBL/GenBank/DDBJ whole genome shotgun (WGS) entry which is preliminary data.</text>
</comment>
<dbReference type="InterPro" id="IPR046335">
    <property type="entry name" value="LacI/GalR-like_sensor"/>
</dbReference>
<gene>
    <name evidence="5" type="ORF">GCM10011608_40890</name>
</gene>
<evidence type="ECO:0000313" key="5">
    <source>
        <dbReference type="EMBL" id="GGM51750.1"/>
    </source>
</evidence>
<dbReference type="Gene3D" id="3.40.50.2300">
    <property type="match status" value="2"/>
</dbReference>
<name>A0A917U2F8_9ACTN</name>
<reference evidence="5" key="2">
    <citation type="submission" date="2020-09" db="EMBL/GenBank/DDBJ databases">
        <authorList>
            <person name="Sun Q."/>
            <person name="Zhou Y."/>
        </authorList>
    </citation>
    <scope>NUCLEOTIDE SEQUENCE</scope>
    <source>
        <strain evidence="5">CGMCC 4.7312</strain>
    </source>
</reference>
<dbReference type="AlphaFoldDB" id="A0A917U2F8"/>
<feature type="domain" description="HTH lacI-type" evidence="4">
    <location>
        <begin position="16"/>
        <end position="68"/>
    </location>
</feature>
<dbReference type="Proteomes" id="UP000608890">
    <property type="component" value="Unassembled WGS sequence"/>
</dbReference>
<dbReference type="SMART" id="SM00354">
    <property type="entry name" value="HTH_LACI"/>
    <property type="match status" value="1"/>
</dbReference>
<dbReference type="InterPro" id="IPR028082">
    <property type="entry name" value="Peripla_BP_I"/>
</dbReference>
<evidence type="ECO:0000313" key="6">
    <source>
        <dbReference type="Proteomes" id="UP000608890"/>
    </source>
</evidence>